<reference evidence="1" key="1">
    <citation type="journal article" date="2015" name="Proc. Natl. Acad. Sci. U.S.A.">
        <title>Networks of energetic and metabolic interactions define dynamics in microbial communities.</title>
        <authorList>
            <person name="Embree M."/>
            <person name="Liu J.K."/>
            <person name="Al-Bassam M.M."/>
            <person name="Zengler K."/>
        </authorList>
    </citation>
    <scope>NUCLEOTIDE SEQUENCE</scope>
</reference>
<organism evidence="1">
    <name type="scientific">hydrocarbon metagenome</name>
    <dbReference type="NCBI Taxonomy" id="938273"/>
    <lineage>
        <taxon>unclassified sequences</taxon>
        <taxon>metagenomes</taxon>
        <taxon>ecological metagenomes</taxon>
    </lineage>
</organism>
<dbReference type="EMBL" id="LNQE01001299">
    <property type="protein sequence ID" value="KUG19348.1"/>
    <property type="molecule type" value="Genomic_DNA"/>
</dbReference>
<protein>
    <submittedName>
        <fullName evidence="1">Uncharacterized protein</fullName>
    </submittedName>
</protein>
<dbReference type="AlphaFoldDB" id="A0A0W8FER4"/>
<sequence length="165" mass="17927">MKRGIRMLSALLLGALFIVPAGAFSADSLEISIEETGDAAITFTYSLNVIERWAVFLQIARPELELKSAIESFSGKAVDVASVEKGSAQFSVSRFARAIRADGETQYETPALDLTAADGQLERYWFAPLVRPDFSPELTTIRFPDGHTETFSDQSAIPALSHGIA</sequence>
<accession>A0A0W8FER4</accession>
<gene>
    <name evidence="1" type="ORF">ASZ90_010937</name>
</gene>
<name>A0A0W8FER4_9ZZZZ</name>
<comment type="caution">
    <text evidence="1">The sequence shown here is derived from an EMBL/GenBank/DDBJ whole genome shotgun (WGS) entry which is preliminary data.</text>
</comment>
<evidence type="ECO:0000313" key="1">
    <source>
        <dbReference type="EMBL" id="KUG19348.1"/>
    </source>
</evidence>
<proteinExistence type="predicted"/>